<reference evidence="2 3" key="1">
    <citation type="journal article" date="2020" name="ISME J.">
        <title>Uncovering the hidden diversity of litter-decomposition mechanisms in mushroom-forming fungi.</title>
        <authorList>
            <person name="Floudas D."/>
            <person name="Bentzer J."/>
            <person name="Ahren D."/>
            <person name="Johansson T."/>
            <person name="Persson P."/>
            <person name="Tunlid A."/>
        </authorList>
    </citation>
    <scope>NUCLEOTIDE SEQUENCE [LARGE SCALE GENOMIC DNA]</scope>
    <source>
        <strain evidence="2 3">CBS 661.87</strain>
    </source>
</reference>
<organism evidence="2 3">
    <name type="scientific">Tricholomella constricta</name>
    <dbReference type="NCBI Taxonomy" id="117010"/>
    <lineage>
        <taxon>Eukaryota</taxon>
        <taxon>Fungi</taxon>
        <taxon>Dikarya</taxon>
        <taxon>Basidiomycota</taxon>
        <taxon>Agaricomycotina</taxon>
        <taxon>Agaricomycetes</taxon>
        <taxon>Agaricomycetidae</taxon>
        <taxon>Agaricales</taxon>
        <taxon>Tricholomatineae</taxon>
        <taxon>Lyophyllaceae</taxon>
        <taxon>Tricholomella</taxon>
    </lineage>
</organism>
<dbReference type="EMBL" id="JAACJP010000002">
    <property type="protein sequence ID" value="KAF5387096.1"/>
    <property type="molecule type" value="Genomic_DNA"/>
</dbReference>
<dbReference type="AlphaFoldDB" id="A0A8H5MB18"/>
<name>A0A8H5MB18_9AGAR</name>
<evidence type="ECO:0000256" key="1">
    <source>
        <dbReference type="SAM" id="MobiDB-lite"/>
    </source>
</evidence>
<evidence type="ECO:0000313" key="3">
    <source>
        <dbReference type="Proteomes" id="UP000565441"/>
    </source>
</evidence>
<feature type="compositionally biased region" description="Basic and acidic residues" evidence="1">
    <location>
        <begin position="1"/>
        <end position="10"/>
    </location>
</feature>
<dbReference type="OrthoDB" id="5424209at2759"/>
<dbReference type="SUPFAM" id="SSF50494">
    <property type="entry name" value="Trypsin-like serine proteases"/>
    <property type="match status" value="1"/>
</dbReference>
<dbReference type="Proteomes" id="UP000565441">
    <property type="component" value="Unassembled WGS sequence"/>
</dbReference>
<sequence>MTTSTKDKLGRGIPQTLQGTRNKKGRASLGHFRNSLVLTFSVASNTSADRNDFYASCFAVAVQQVHNQSPVSPPPTLISPVAHDIAAQDIPVQDIPAQGIPAQDILDQDIHVPQSRLWDPYPAAFTDFYGLPSNPLCVFKTGNAWFEPTGPEAWRIPREARPVCDHPLQDRWLEIGQLICDHLDSRDVQWSSIDPVRFAEAGKKEVSELYLWIGVIPGTLVLEAAKAAADGCKAILAREGFPDVEIAFRKSVVTQSRGPKLLPFDPSAGVDLISELRSPFTPTLGIQIAPLKTPYYEGTGAVYLRESSQSDRVFLLTAGHVAHPPAAHLKQLLFPEDHTKVRQQIVVLGDNAYTNAINHMMSTINDELFNIKTINEEIEWFGPVVEGESPNRARARKNNRLLVERARRKIEYTEKIHDEVTKHWTTPNLRTIGYVVHAPPIAVDDSPKHFTCDWALIDLYRNRIDWDTFPGNKVYVGSKISAPDYIMKMHPHREGHSNFEYPRGGLLQVKDVMKDDEIRKPQQLDANGEKCLIVVKNGKATGTTIGRLSGMESFVRRQPEHGIKKTSIEIAIYSYSHKDGAFSAPGDSGAIVVDSKGRIVGMIVAGAGAMEENDVTYLTPYWWIEEQIKKVFPDCFLYETVDD</sequence>
<proteinExistence type="predicted"/>
<feature type="region of interest" description="Disordered" evidence="1">
    <location>
        <begin position="1"/>
        <end position="25"/>
    </location>
</feature>
<gene>
    <name evidence="2" type="ORF">D9615_001610</name>
</gene>
<evidence type="ECO:0000313" key="2">
    <source>
        <dbReference type="EMBL" id="KAF5387096.1"/>
    </source>
</evidence>
<comment type="caution">
    <text evidence="2">The sequence shown here is derived from an EMBL/GenBank/DDBJ whole genome shotgun (WGS) entry which is preliminary data.</text>
</comment>
<keyword evidence="3" id="KW-1185">Reference proteome</keyword>
<accession>A0A8H5MB18</accession>
<protein>
    <submittedName>
        <fullName evidence="2">Uncharacterized protein</fullName>
    </submittedName>
</protein>
<dbReference type="InterPro" id="IPR009003">
    <property type="entry name" value="Peptidase_S1_PA"/>
</dbReference>